<dbReference type="EMBL" id="BMXI01000028">
    <property type="protein sequence ID" value="GHC67814.1"/>
    <property type="molecule type" value="Genomic_DNA"/>
</dbReference>
<accession>A0A918WRG5</accession>
<evidence type="ECO:0000259" key="1">
    <source>
        <dbReference type="Pfam" id="PF22481"/>
    </source>
</evidence>
<dbReference type="InterPro" id="IPR054254">
    <property type="entry name" value="DUF6985"/>
</dbReference>
<evidence type="ECO:0000313" key="3">
    <source>
        <dbReference type="Proteomes" id="UP000644507"/>
    </source>
</evidence>
<organism evidence="2 3">
    <name type="scientific">Roseibacillus persicicus</name>
    <dbReference type="NCBI Taxonomy" id="454148"/>
    <lineage>
        <taxon>Bacteria</taxon>
        <taxon>Pseudomonadati</taxon>
        <taxon>Verrucomicrobiota</taxon>
        <taxon>Verrucomicrobiia</taxon>
        <taxon>Verrucomicrobiales</taxon>
        <taxon>Verrucomicrobiaceae</taxon>
        <taxon>Roseibacillus</taxon>
    </lineage>
</organism>
<protein>
    <recommendedName>
        <fullName evidence="1">DUF6985 domain-containing protein</fullName>
    </recommendedName>
</protein>
<comment type="caution">
    <text evidence="2">The sequence shown here is derived from an EMBL/GenBank/DDBJ whole genome shotgun (WGS) entry which is preliminary data.</text>
</comment>
<dbReference type="AlphaFoldDB" id="A0A918WRG5"/>
<reference evidence="2" key="2">
    <citation type="submission" date="2020-09" db="EMBL/GenBank/DDBJ databases">
        <authorList>
            <person name="Sun Q."/>
            <person name="Kim S."/>
        </authorList>
    </citation>
    <scope>NUCLEOTIDE SEQUENCE</scope>
    <source>
        <strain evidence="2">KCTC 12988</strain>
    </source>
</reference>
<sequence length="156" mass="17703">MKSPVIDSVFGELKFEDGWVGKRSIEFPWNAKEVEVWVQGNDENETILSEQRDAYSHFIANEKSIVGEFSEGMFRHYQGIWPDLQMQFGESASELAPKIESVVELSKVIRVVALVFPIVVERGERKFGFLGECSWDTEHGFGFRMGYSIGGSDLLT</sequence>
<dbReference type="Proteomes" id="UP000644507">
    <property type="component" value="Unassembled WGS sequence"/>
</dbReference>
<feature type="domain" description="DUF6985" evidence="1">
    <location>
        <begin position="9"/>
        <end position="145"/>
    </location>
</feature>
<proteinExistence type="predicted"/>
<dbReference type="RefSeq" id="WP_189574539.1">
    <property type="nucleotide sequence ID" value="NZ_BMXI01000028.1"/>
</dbReference>
<evidence type="ECO:0000313" key="2">
    <source>
        <dbReference type="EMBL" id="GHC67814.1"/>
    </source>
</evidence>
<dbReference type="Pfam" id="PF22481">
    <property type="entry name" value="DUF6985"/>
    <property type="match status" value="1"/>
</dbReference>
<name>A0A918WRG5_9BACT</name>
<reference evidence="2" key="1">
    <citation type="journal article" date="2014" name="Int. J. Syst. Evol. Microbiol.">
        <title>Complete genome sequence of Corynebacterium casei LMG S-19264T (=DSM 44701T), isolated from a smear-ripened cheese.</title>
        <authorList>
            <consortium name="US DOE Joint Genome Institute (JGI-PGF)"/>
            <person name="Walter F."/>
            <person name="Albersmeier A."/>
            <person name="Kalinowski J."/>
            <person name="Ruckert C."/>
        </authorList>
    </citation>
    <scope>NUCLEOTIDE SEQUENCE</scope>
    <source>
        <strain evidence="2">KCTC 12988</strain>
    </source>
</reference>
<keyword evidence="3" id="KW-1185">Reference proteome</keyword>
<gene>
    <name evidence="2" type="ORF">GCM10007100_39930</name>
</gene>